<dbReference type="AlphaFoldDB" id="A0A5N5GXP6"/>
<sequence>MRTSGKAAVAAIFLLLHHHHDDHHQPPLVVLLVLHNSRIAAIEMAKCEFVSGLDSGEACEDEFNDLEKEFDLIPEVAVNENLKPEQMIKVFVLTPHQNTPATISFKDKGCGELDKTRRGHVAGQQQQLSQVFLGQ</sequence>
<comment type="caution">
    <text evidence="1">The sequence shown here is derived from an EMBL/GenBank/DDBJ whole genome shotgun (WGS) entry which is preliminary data.</text>
</comment>
<dbReference type="EMBL" id="SMOL01000371">
    <property type="protein sequence ID" value="KAB2619907.1"/>
    <property type="molecule type" value="Genomic_DNA"/>
</dbReference>
<name>A0A5N5GXP6_9ROSA</name>
<evidence type="ECO:0000313" key="2">
    <source>
        <dbReference type="Proteomes" id="UP000327157"/>
    </source>
</evidence>
<reference evidence="1 2" key="2">
    <citation type="submission" date="2019-11" db="EMBL/GenBank/DDBJ databases">
        <title>A de novo genome assembly of a pear dwarfing rootstock.</title>
        <authorList>
            <person name="Wang F."/>
            <person name="Wang J."/>
            <person name="Li S."/>
            <person name="Zhang Y."/>
            <person name="Fang M."/>
            <person name="Ma L."/>
            <person name="Zhao Y."/>
            <person name="Jiang S."/>
        </authorList>
    </citation>
    <scope>NUCLEOTIDE SEQUENCE [LARGE SCALE GENOMIC DNA]</scope>
    <source>
        <strain evidence="1">S2</strain>
        <tissue evidence="1">Leaf</tissue>
    </source>
</reference>
<accession>A0A5N5GXP6</accession>
<dbReference type="Proteomes" id="UP000327157">
    <property type="component" value="Unassembled WGS sequence"/>
</dbReference>
<protein>
    <submittedName>
        <fullName evidence="1">Uncharacterized protein</fullName>
    </submittedName>
</protein>
<keyword evidence="2" id="KW-1185">Reference proteome</keyword>
<dbReference type="OrthoDB" id="1149618at2759"/>
<proteinExistence type="predicted"/>
<organism evidence="1 2">
    <name type="scientific">Pyrus ussuriensis x Pyrus communis</name>
    <dbReference type="NCBI Taxonomy" id="2448454"/>
    <lineage>
        <taxon>Eukaryota</taxon>
        <taxon>Viridiplantae</taxon>
        <taxon>Streptophyta</taxon>
        <taxon>Embryophyta</taxon>
        <taxon>Tracheophyta</taxon>
        <taxon>Spermatophyta</taxon>
        <taxon>Magnoliopsida</taxon>
        <taxon>eudicotyledons</taxon>
        <taxon>Gunneridae</taxon>
        <taxon>Pentapetalae</taxon>
        <taxon>rosids</taxon>
        <taxon>fabids</taxon>
        <taxon>Rosales</taxon>
        <taxon>Rosaceae</taxon>
        <taxon>Amygdaloideae</taxon>
        <taxon>Maleae</taxon>
        <taxon>Pyrus</taxon>
    </lineage>
</organism>
<evidence type="ECO:0000313" key="1">
    <source>
        <dbReference type="EMBL" id="KAB2619907.1"/>
    </source>
</evidence>
<reference evidence="1 2" key="1">
    <citation type="submission" date="2019-09" db="EMBL/GenBank/DDBJ databases">
        <authorList>
            <person name="Ou C."/>
        </authorList>
    </citation>
    <scope>NUCLEOTIDE SEQUENCE [LARGE SCALE GENOMIC DNA]</scope>
    <source>
        <strain evidence="1">S2</strain>
        <tissue evidence="1">Leaf</tissue>
    </source>
</reference>
<gene>
    <name evidence="1" type="ORF">D8674_041556</name>
</gene>